<evidence type="ECO:0000313" key="3">
    <source>
        <dbReference type="Proteomes" id="UP001189122"/>
    </source>
</evidence>
<keyword evidence="3" id="KW-1185">Reference proteome</keyword>
<dbReference type="EMBL" id="LR743589">
    <property type="protein sequence ID" value="CAA2616593.1"/>
    <property type="molecule type" value="Genomic_DNA"/>
</dbReference>
<dbReference type="AlphaFoldDB" id="A0A7I8IF81"/>
<keyword evidence="1" id="KW-0812">Transmembrane</keyword>
<keyword evidence="1" id="KW-0472">Membrane</keyword>
<proteinExistence type="predicted"/>
<dbReference type="Proteomes" id="UP001189122">
    <property type="component" value="Unassembled WGS sequence"/>
</dbReference>
<feature type="transmembrane region" description="Helical" evidence="1">
    <location>
        <begin position="114"/>
        <end position="137"/>
    </location>
</feature>
<evidence type="ECO:0000256" key="1">
    <source>
        <dbReference type="SAM" id="Phobius"/>
    </source>
</evidence>
<gene>
    <name evidence="2" type="ORF">SI7747_02002811</name>
</gene>
<sequence>MLRKNSTRIHIIDDCYIKLSGLLILRLMLSLLNDCEEPHLMFCRINFSFAVRDSFVNVGPLKDFSHSLRLNADPSATGIAKQSNYELRVIPYPKKTLLFLLPLFDALHLSCNEFCSLGIFSVFLAAGMERMVLFVFFNNQFALN</sequence>
<dbReference type="EMBL" id="CACRZD030000002">
    <property type="protein sequence ID" value="CAA6656271.1"/>
    <property type="molecule type" value="Genomic_DNA"/>
</dbReference>
<name>A0A7I8IF81_SPIIN</name>
<organism evidence="2">
    <name type="scientific">Spirodela intermedia</name>
    <name type="common">Intermediate duckweed</name>
    <dbReference type="NCBI Taxonomy" id="51605"/>
    <lineage>
        <taxon>Eukaryota</taxon>
        <taxon>Viridiplantae</taxon>
        <taxon>Streptophyta</taxon>
        <taxon>Embryophyta</taxon>
        <taxon>Tracheophyta</taxon>
        <taxon>Spermatophyta</taxon>
        <taxon>Magnoliopsida</taxon>
        <taxon>Liliopsida</taxon>
        <taxon>Araceae</taxon>
        <taxon>Lemnoideae</taxon>
        <taxon>Spirodela</taxon>
    </lineage>
</organism>
<reference evidence="2 3" key="1">
    <citation type="submission" date="2019-12" db="EMBL/GenBank/DDBJ databases">
        <authorList>
            <person name="Scholz U."/>
            <person name="Mascher M."/>
            <person name="Fiebig A."/>
        </authorList>
    </citation>
    <scope>NUCLEOTIDE SEQUENCE</scope>
</reference>
<evidence type="ECO:0000313" key="2">
    <source>
        <dbReference type="EMBL" id="CAA2616593.1"/>
    </source>
</evidence>
<accession>A0A7I8IF81</accession>
<keyword evidence="1" id="KW-1133">Transmembrane helix</keyword>
<protein>
    <submittedName>
        <fullName evidence="2">Uncharacterized protein</fullName>
    </submittedName>
</protein>